<dbReference type="EMBL" id="LBWA01000011">
    <property type="protein sequence ID" value="KKQ97563.1"/>
    <property type="molecule type" value="Genomic_DNA"/>
</dbReference>
<comment type="caution">
    <text evidence="1">The sequence shown here is derived from an EMBL/GenBank/DDBJ whole genome shotgun (WGS) entry which is preliminary data.</text>
</comment>
<accession>A0A0G0M057</accession>
<evidence type="ECO:0000313" key="1">
    <source>
        <dbReference type="EMBL" id="KKQ97563.1"/>
    </source>
</evidence>
<dbReference type="SUPFAM" id="SSF53756">
    <property type="entry name" value="UDP-Glycosyltransferase/glycogen phosphorylase"/>
    <property type="match status" value="1"/>
</dbReference>
<sequence>MKPISKKIAILCTLDSFANSIRPMEIKKYLLRRGYKVTLVNNGHVYKGSKSFTKFQSNNIYKIMFNLVDEHLNGWPYYFYLMLKLKIREYSLLKLLKRNNYDVLICENHIQAYVARNKLNCVTILDLDSPYIDELYYSGKIFESQRKKLNDIFKKIYQKVNYLNFHWFRYTDYVKENIYNGKNIVKINYGCSPKDLNEKAKFNSKPRIVCLGYLGGKWVNLPLLSKLSKLYPIEVYGGPPPDKRWGLNYKGYAPTTDILKDYQFGLITITKEKLRRSSFSSKHLEYLSYGLPVLTPEWRQDILLKDVSIYFNEDNFLGLIKKYSNPERWQQMSDACYRQAKLWKWENVLKPLGEIVNKSSVK</sequence>
<reference evidence="1 2" key="1">
    <citation type="journal article" date="2015" name="Nature">
        <title>rRNA introns, odd ribosomes, and small enigmatic genomes across a large radiation of phyla.</title>
        <authorList>
            <person name="Brown C.T."/>
            <person name="Hug L.A."/>
            <person name="Thomas B.C."/>
            <person name="Sharon I."/>
            <person name="Castelle C.J."/>
            <person name="Singh A."/>
            <person name="Wilkins M.J."/>
            <person name="Williams K.H."/>
            <person name="Banfield J.F."/>
        </authorList>
    </citation>
    <scope>NUCLEOTIDE SEQUENCE [LARGE SCALE GENOMIC DNA]</scope>
</reference>
<evidence type="ECO:0000313" key="2">
    <source>
        <dbReference type="Proteomes" id="UP000034325"/>
    </source>
</evidence>
<name>A0A0G0M057_9BACT</name>
<dbReference type="Proteomes" id="UP000034325">
    <property type="component" value="Unassembled WGS sequence"/>
</dbReference>
<proteinExistence type="predicted"/>
<gene>
    <name evidence="1" type="ORF">UT23_C0011G0034</name>
</gene>
<dbReference type="Gene3D" id="3.40.50.2000">
    <property type="entry name" value="Glycogen Phosphorylase B"/>
    <property type="match status" value="1"/>
</dbReference>
<dbReference type="AlphaFoldDB" id="A0A0G0M057"/>
<evidence type="ECO:0008006" key="3">
    <source>
        <dbReference type="Google" id="ProtNLM"/>
    </source>
</evidence>
<organism evidence="1 2">
    <name type="scientific">Candidatus Woesebacteria bacterium GW2011_GWA1_39_12</name>
    <dbReference type="NCBI Taxonomy" id="1618549"/>
    <lineage>
        <taxon>Bacteria</taxon>
        <taxon>Candidatus Woeseibacteriota</taxon>
    </lineage>
</organism>
<protein>
    <recommendedName>
        <fullName evidence="3">Glycosyltransferase</fullName>
    </recommendedName>
</protein>